<evidence type="ECO:0000256" key="1">
    <source>
        <dbReference type="ARBA" id="ARBA00022962"/>
    </source>
</evidence>
<dbReference type="RefSeq" id="WP_085510838.1">
    <property type="nucleotide sequence ID" value="NZ_FXAP01000001.1"/>
</dbReference>
<feature type="binding site" evidence="2">
    <location>
        <position position="130"/>
    </location>
    <ligand>
        <name>substrate</name>
    </ligand>
</feature>
<dbReference type="Pfam" id="PF07685">
    <property type="entry name" value="GATase_3"/>
    <property type="match status" value="1"/>
</dbReference>
<dbReference type="GO" id="GO:0008360">
    <property type="term" value="P:regulation of cell shape"/>
    <property type="evidence" value="ECO:0007669"/>
    <property type="project" value="UniProtKB-KW"/>
</dbReference>
<evidence type="ECO:0000259" key="3">
    <source>
        <dbReference type="Pfam" id="PF07685"/>
    </source>
</evidence>
<dbReference type="GO" id="GO:0009252">
    <property type="term" value="P:peptidoglycan biosynthetic process"/>
    <property type="evidence" value="ECO:0007669"/>
    <property type="project" value="UniProtKB-UniRule"/>
</dbReference>
<dbReference type="GO" id="GO:0004359">
    <property type="term" value="F:glutaminase activity"/>
    <property type="evidence" value="ECO:0007669"/>
    <property type="project" value="UniProtKB-UniRule"/>
</dbReference>
<comment type="catalytic activity">
    <reaction evidence="2">
        <text>beta-D-GlcNAc-(1-&gt;4)-Mur2Ac(oyl-L-Ala-gamma-D-Glu-L-Lys-D-Ala-D-Ala)-di-trans,octa-cis-undecaprenyl diphosphate + L-glutamine + ATP + H2O = beta-D-GlcNAc-(1-&gt;4)-Mur2Ac(oyl-L-Ala-D-isoglutaminyl-L-Lys-D-Ala-D-Ala)-di-trans,octa-cis-undecaprenyl diphosphate + L-glutamate + ADP + phosphate + H(+)</text>
        <dbReference type="Rhea" id="RHEA:57928"/>
        <dbReference type="ChEBI" id="CHEBI:15377"/>
        <dbReference type="ChEBI" id="CHEBI:15378"/>
        <dbReference type="ChEBI" id="CHEBI:29985"/>
        <dbReference type="ChEBI" id="CHEBI:30616"/>
        <dbReference type="ChEBI" id="CHEBI:43474"/>
        <dbReference type="ChEBI" id="CHEBI:58359"/>
        <dbReference type="ChEBI" id="CHEBI:60033"/>
        <dbReference type="ChEBI" id="CHEBI:62233"/>
        <dbReference type="ChEBI" id="CHEBI:456216"/>
        <dbReference type="EC" id="6.3.5.13"/>
    </reaction>
</comment>
<dbReference type="InterPro" id="IPR043702">
    <property type="entry name" value="Lipid_II_synth_GatD"/>
</dbReference>
<dbReference type="SUPFAM" id="SSF52317">
    <property type="entry name" value="Class I glutamine amidotransferase-like"/>
    <property type="match status" value="1"/>
</dbReference>
<keyword evidence="2" id="KW-0573">Peptidoglycan synthesis</keyword>
<dbReference type="UniPathway" id="UPA00219"/>
<comment type="subunit">
    <text evidence="2">Forms a heterodimer with MurT.</text>
</comment>
<keyword evidence="1 2" id="KW-0315">Glutamine amidotransferase</keyword>
<comment type="similarity">
    <text evidence="2">Belongs to the CobB/CobQ family. GatD subfamily.</text>
</comment>
<keyword evidence="2" id="KW-0133">Cell shape</keyword>
<comment type="caution">
    <text evidence="4">The sequence shown here is derived from an EMBL/GenBank/DDBJ whole genome shotgun (WGS) entry which is preliminary data.</text>
</comment>
<comment type="caution">
    <text evidence="2">Lacks conserved residue(s) required for the propagation of feature annotation.</text>
</comment>
<dbReference type="Proteomes" id="UP000266915">
    <property type="component" value="Unassembled WGS sequence"/>
</dbReference>
<dbReference type="HAMAP" id="MF_02213">
    <property type="entry name" value="Lipid_II_synth_GatD"/>
    <property type="match status" value="1"/>
</dbReference>
<dbReference type="EC" id="3.5.1.2" evidence="2"/>
<dbReference type="EMBL" id="RKHL01000001">
    <property type="protein sequence ID" value="ROR81784.1"/>
    <property type="molecule type" value="Genomic_DNA"/>
</dbReference>
<dbReference type="InterPro" id="IPR011698">
    <property type="entry name" value="GATase_3"/>
</dbReference>
<dbReference type="EC" id="6.3.5.13" evidence="2"/>
<evidence type="ECO:0000313" key="5">
    <source>
        <dbReference type="Proteomes" id="UP000266915"/>
    </source>
</evidence>
<name>A0A3N2C3B3_9MICO</name>
<keyword evidence="2" id="KW-0378">Hydrolase</keyword>
<evidence type="ECO:0000313" key="4">
    <source>
        <dbReference type="EMBL" id="ROR81784.1"/>
    </source>
</evidence>
<feature type="active site" evidence="2">
    <location>
        <position position="196"/>
    </location>
</feature>
<protein>
    <recommendedName>
        <fullName evidence="2">Lipid II isoglutaminyl synthase (glutamine-hydrolyzing) subunit GatD</fullName>
        <ecNumber evidence="2">6.3.5.13</ecNumber>
    </recommendedName>
    <alternativeName>
        <fullName evidence="2">Lipid II isoglutaminyl synthase glutaminase subunit</fullName>
        <ecNumber evidence="2">3.5.1.2</ecNumber>
    </alternativeName>
</protein>
<proteinExistence type="inferred from homology"/>
<comment type="pathway">
    <text evidence="2">Cell wall biogenesis; peptidoglycan biosynthesis.</text>
</comment>
<reference evidence="4 5" key="1">
    <citation type="submission" date="2018-11" db="EMBL/GenBank/DDBJ databases">
        <title>Sequencing the genomes of 1000 actinobacteria strains.</title>
        <authorList>
            <person name="Klenk H.-P."/>
        </authorList>
    </citation>
    <scope>NUCLEOTIDE SEQUENCE [LARGE SCALE GENOMIC DNA]</scope>
    <source>
        <strain evidence="4 5">DSM 14012</strain>
    </source>
</reference>
<sequence>MTTEPTITIAVLLPSSCNVNGDAENGAVLARRARARGLTVELVPVESVAELPNTVHAVVLGSCDDPSAPQVLDALRPFRDAFIAWVEARVPVLAVANGWKLLTRRLELVPGSWVEGLAIIEGDAPLRRTRASDDLVVVPSGGLELDAPVLVGYENHGRDFRAGTGVESIGTVQHGRGNGHGTEGALVGPFVGTHLHGPVLAKNPELADRLLRLAITVAGGTSMLDESPELHALDEIAANARAQIVSSLA</sequence>
<dbReference type="AlphaFoldDB" id="A0A3N2C3B3"/>
<gene>
    <name evidence="2" type="primary">gatD</name>
    <name evidence="4" type="ORF">EDD42_1856</name>
</gene>
<feature type="domain" description="CobB/CobQ-like glutamine amidotransferase" evidence="3">
    <location>
        <begin position="29"/>
        <end position="203"/>
    </location>
</feature>
<keyword evidence="2" id="KW-0961">Cell wall biogenesis/degradation</keyword>
<dbReference type="InterPro" id="IPR029062">
    <property type="entry name" value="Class_I_gatase-like"/>
</dbReference>
<comment type="catalytic activity">
    <reaction evidence="2">
        <text>L-glutamine + H2O = L-glutamate + NH4(+)</text>
        <dbReference type="Rhea" id="RHEA:15889"/>
        <dbReference type="ChEBI" id="CHEBI:15377"/>
        <dbReference type="ChEBI" id="CHEBI:28938"/>
        <dbReference type="ChEBI" id="CHEBI:29985"/>
        <dbReference type="ChEBI" id="CHEBI:58359"/>
        <dbReference type="EC" id="3.5.1.2"/>
    </reaction>
</comment>
<dbReference type="GO" id="GO:0140282">
    <property type="term" value="F:carbon-nitrogen ligase activity on lipid II"/>
    <property type="evidence" value="ECO:0007669"/>
    <property type="project" value="UniProtKB-UniRule"/>
</dbReference>
<organism evidence="4 5">
    <name type="scientific">Plantibacter flavus</name>
    <dbReference type="NCBI Taxonomy" id="150123"/>
    <lineage>
        <taxon>Bacteria</taxon>
        <taxon>Bacillati</taxon>
        <taxon>Actinomycetota</taxon>
        <taxon>Actinomycetes</taxon>
        <taxon>Micrococcales</taxon>
        <taxon>Microbacteriaceae</taxon>
        <taxon>Plantibacter</taxon>
    </lineage>
</organism>
<accession>A0A3N2C3B3</accession>
<dbReference type="GO" id="GO:0071555">
    <property type="term" value="P:cell wall organization"/>
    <property type="evidence" value="ECO:0007669"/>
    <property type="project" value="UniProtKB-KW"/>
</dbReference>
<comment type="function">
    <text evidence="2">The lipid II isoglutaminyl synthase complex catalyzes the formation of alpha-D-isoglutamine in the cell wall lipid II stem peptide. The GatD subunit catalyzes the hydrolysis of glutamine to glutamate and ammonia. The resulting ammonia molecule is channeled to the active site of MurT.</text>
</comment>
<evidence type="ECO:0000256" key="2">
    <source>
        <dbReference type="HAMAP-Rule" id="MF_02213"/>
    </source>
</evidence>
<keyword evidence="2" id="KW-0436">Ligase</keyword>
<keyword evidence="5" id="KW-1185">Reference proteome</keyword>